<name>A0A934S8C2_9BACT</name>
<dbReference type="EMBL" id="JAENIJ010000003">
    <property type="protein sequence ID" value="MBK1881229.1"/>
    <property type="molecule type" value="Genomic_DNA"/>
</dbReference>
<dbReference type="AlphaFoldDB" id="A0A934S8C2"/>
<evidence type="ECO:0000313" key="1">
    <source>
        <dbReference type="EMBL" id="MBK1881229.1"/>
    </source>
</evidence>
<proteinExistence type="predicted"/>
<dbReference type="RefSeq" id="WP_200267238.1">
    <property type="nucleotide sequence ID" value="NZ_JAENIJ010000003.1"/>
</dbReference>
<dbReference type="Proteomes" id="UP000603141">
    <property type="component" value="Unassembled WGS sequence"/>
</dbReference>
<gene>
    <name evidence="1" type="ORF">JIN85_02315</name>
</gene>
<comment type="caution">
    <text evidence="1">The sequence shown here is derived from an EMBL/GenBank/DDBJ whole genome shotgun (WGS) entry which is preliminary data.</text>
</comment>
<evidence type="ECO:0000313" key="2">
    <source>
        <dbReference type="Proteomes" id="UP000603141"/>
    </source>
</evidence>
<keyword evidence="2" id="KW-1185">Reference proteome</keyword>
<protein>
    <submittedName>
        <fullName evidence="1">Uncharacterized protein</fullName>
    </submittedName>
</protein>
<accession>A0A934S8C2</accession>
<sequence length="122" mass="14078">MDAAVRDHLKGRLGTTRQPTIRLVPVSKVLHLEGRGWVQLMEELPPDDRYRAYGTALLLTHYYLNGGPDRQQVVRKMLEQAGRRGRPNEMVDEAPEEIEARLTKFWNKRDLPLEFALSEGIK</sequence>
<organism evidence="1 2">
    <name type="scientific">Luteolibacter pohnpeiensis</name>
    <dbReference type="NCBI Taxonomy" id="454153"/>
    <lineage>
        <taxon>Bacteria</taxon>
        <taxon>Pseudomonadati</taxon>
        <taxon>Verrucomicrobiota</taxon>
        <taxon>Verrucomicrobiia</taxon>
        <taxon>Verrucomicrobiales</taxon>
        <taxon>Verrucomicrobiaceae</taxon>
        <taxon>Luteolibacter</taxon>
    </lineage>
</organism>
<reference evidence="1" key="1">
    <citation type="submission" date="2021-01" db="EMBL/GenBank/DDBJ databases">
        <title>Modified the classification status of verrucomicrobia.</title>
        <authorList>
            <person name="Feng X."/>
        </authorList>
    </citation>
    <scope>NUCLEOTIDE SEQUENCE</scope>
    <source>
        <strain evidence="1">KCTC 22041</strain>
    </source>
</reference>